<dbReference type="Proteomes" id="UP001159042">
    <property type="component" value="Unassembled WGS sequence"/>
</dbReference>
<proteinExistence type="predicted"/>
<evidence type="ECO:0000313" key="2">
    <source>
        <dbReference type="Proteomes" id="UP001159042"/>
    </source>
</evidence>
<dbReference type="GO" id="GO:0003676">
    <property type="term" value="F:nucleic acid binding"/>
    <property type="evidence" value="ECO:0007669"/>
    <property type="project" value="InterPro"/>
</dbReference>
<protein>
    <submittedName>
        <fullName evidence="1">Uncharacterized protein</fullName>
    </submittedName>
</protein>
<gene>
    <name evidence="1" type="ORF">NQ315_010458</name>
</gene>
<dbReference type="EMBL" id="JANEYG010000306">
    <property type="protein sequence ID" value="KAJ8910397.1"/>
    <property type="molecule type" value="Genomic_DNA"/>
</dbReference>
<dbReference type="AlphaFoldDB" id="A0AAV8V862"/>
<name>A0AAV8V862_9CUCU</name>
<reference evidence="1 2" key="1">
    <citation type="journal article" date="2023" name="Insect Mol. Biol.">
        <title>Genome sequencing provides insights into the evolution of gene families encoding plant cell wall-degrading enzymes in longhorned beetles.</title>
        <authorList>
            <person name="Shin N.R."/>
            <person name="Okamura Y."/>
            <person name="Kirsch R."/>
            <person name="Pauchet Y."/>
        </authorList>
    </citation>
    <scope>NUCLEOTIDE SEQUENCE [LARGE SCALE GENOMIC DNA]</scope>
    <source>
        <tissue evidence="1">Midgut</tissue>
    </source>
</reference>
<keyword evidence="2" id="KW-1185">Reference proteome</keyword>
<sequence length="131" mass="15106">MIAEMLVIVLKYKFKDCKQRPLAISRLTSHTRCERFSLTNFFEPVEEQNVCGYYNTIERIDGHRQIGMRIGVMQSAAIVYLADETRFNLFHSDGRMLVCREPNQRYLEENMAPQEAFGGGGVIVWGGIIRN</sequence>
<dbReference type="InterPro" id="IPR036397">
    <property type="entry name" value="RNaseH_sf"/>
</dbReference>
<accession>A0AAV8V862</accession>
<comment type="caution">
    <text evidence="1">The sequence shown here is derived from an EMBL/GenBank/DDBJ whole genome shotgun (WGS) entry which is preliminary data.</text>
</comment>
<feature type="non-terminal residue" evidence="1">
    <location>
        <position position="131"/>
    </location>
</feature>
<organism evidence="1 2">
    <name type="scientific">Exocentrus adspersus</name>
    <dbReference type="NCBI Taxonomy" id="1586481"/>
    <lineage>
        <taxon>Eukaryota</taxon>
        <taxon>Metazoa</taxon>
        <taxon>Ecdysozoa</taxon>
        <taxon>Arthropoda</taxon>
        <taxon>Hexapoda</taxon>
        <taxon>Insecta</taxon>
        <taxon>Pterygota</taxon>
        <taxon>Neoptera</taxon>
        <taxon>Endopterygota</taxon>
        <taxon>Coleoptera</taxon>
        <taxon>Polyphaga</taxon>
        <taxon>Cucujiformia</taxon>
        <taxon>Chrysomeloidea</taxon>
        <taxon>Cerambycidae</taxon>
        <taxon>Lamiinae</taxon>
        <taxon>Acanthocinini</taxon>
        <taxon>Exocentrus</taxon>
    </lineage>
</organism>
<dbReference type="Gene3D" id="3.30.420.10">
    <property type="entry name" value="Ribonuclease H-like superfamily/Ribonuclease H"/>
    <property type="match status" value="1"/>
</dbReference>
<evidence type="ECO:0000313" key="1">
    <source>
        <dbReference type="EMBL" id="KAJ8910397.1"/>
    </source>
</evidence>